<name>A0A1M5I685_9BACT</name>
<dbReference type="EMBL" id="FQUC01000018">
    <property type="protein sequence ID" value="SHG23430.1"/>
    <property type="molecule type" value="Genomic_DNA"/>
</dbReference>
<proteinExistence type="predicted"/>
<organism evidence="1 2">
    <name type="scientific">Dysgonomonas macrotermitis</name>
    <dbReference type="NCBI Taxonomy" id="1346286"/>
    <lineage>
        <taxon>Bacteria</taxon>
        <taxon>Pseudomonadati</taxon>
        <taxon>Bacteroidota</taxon>
        <taxon>Bacteroidia</taxon>
        <taxon>Bacteroidales</taxon>
        <taxon>Dysgonomonadaceae</taxon>
        <taxon>Dysgonomonas</taxon>
    </lineage>
</organism>
<sequence length="41" mass="4696">MIKVTDLFIGFENKITTVNYLLNVSLPEKYIGHPDSGYYSD</sequence>
<dbReference type="AlphaFoldDB" id="A0A1M5I685"/>
<dbReference type="Proteomes" id="UP000184480">
    <property type="component" value="Unassembled WGS sequence"/>
</dbReference>
<gene>
    <name evidence="1" type="ORF">SAMN05444362_11848</name>
</gene>
<keyword evidence="2" id="KW-1185">Reference proteome</keyword>
<reference evidence="2" key="1">
    <citation type="submission" date="2016-11" db="EMBL/GenBank/DDBJ databases">
        <authorList>
            <person name="Varghese N."/>
            <person name="Submissions S."/>
        </authorList>
    </citation>
    <scope>NUCLEOTIDE SEQUENCE [LARGE SCALE GENOMIC DNA]</scope>
    <source>
        <strain evidence="2">DSM 27370</strain>
    </source>
</reference>
<evidence type="ECO:0000313" key="1">
    <source>
        <dbReference type="EMBL" id="SHG23430.1"/>
    </source>
</evidence>
<accession>A0A1M5I685</accession>
<evidence type="ECO:0000313" key="2">
    <source>
        <dbReference type="Proteomes" id="UP000184480"/>
    </source>
</evidence>
<protein>
    <submittedName>
        <fullName evidence="1">Uncharacterized protein</fullName>
    </submittedName>
</protein>